<dbReference type="Proteomes" id="UP001549773">
    <property type="component" value="Unassembled WGS sequence"/>
</dbReference>
<feature type="transmembrane region" description="Helical" evidence="1">
    <location>
        <begin position="231"/>
        <end position="257"/>
    </location>
</feature>
<feature type="transmembrane region" description="Helical" evidence="1">
    <location>
        <begin position="361"/>
        <end position="378"/>
    </location>
</feature>
<keyword evidence="1" id="KW-0472">Membrane</keyword>
<sequence>MKRYIWMWAFFFAFVSHAQFKSGENVTITQTQDDDIYLAGEAVNINNKVRGDVVASGGSIFVLDSISQDLIAAGGELTFKGYVADDVRAAGGKLLIDAEIGDDVVVAGGKIHIGNNSIIHGNLISFSGELQVNGDVMGTMKASAGKASIYGTIGKDAKISGGEIYLDGDFMGNTQITAEHLTIGNNAKFHGEVTYWTKEGEVDFKNSLVGTSATFTEELRMEEEELSLYKFGAFSFGLALFYILSIFLVIILFHALFKNQFPTITTDVEDNTWNVLGNGLIYIFGVPLLIIITFITLIGIPIGLFILVTYLFSLLFGHILAALLFTYYLNQRKEKQWGFWAMVFLTLGFALLLRLVTLVPILGWIISVVALSFTYGLLIKKVISKKKKVVV</sequence>
<evidence type="ECO:0000313" key="3">
    <source>
        <dbReference type="EMBL" id="MET7028253.1"/>
    </source>
</evidence>
<keyword evidence="2" id="KW-0732">Signal</keyword>
<gene>
    <name evidence="3" type="ORF">ABXZ32_02550</name>
</gene>
<dbReference type="Pfam" id="PF04519">
    <property type="entry name" value="Bactofilin"/>
    <property type="match status" value="1"/>
</dbReference>
<reference evidence="3 4" key="1">
    <citation type="submission" date="2024-07" db="EMBL/GenBank/DDBJ databases">
        <title>The genome sequence of type strain Sediminicola luteus GDMCC 1.2596T.</title>
        <authorList>
            <person name="Liu Y."/>
        </authorList>
    </citation>
    <scope>NUCLEOTIDE SEQUENCE [LARGE SCALE GENOMIC DNA]</scope>
    <source>
        <strain evidence="3 4">GDMCC 1.2596</strain>
    </source>
</reference>
<proteinExistence type="predicted"/>
<feature type="transmembrane region" description="Helical" evidence="1">
    <location>
        <begin position="278"/>
        <end position="298"/>
    </location>
</feature>
<dbReference type="RefSeq" id="WP_354617114.1">
    <property type="nucleotide sequence ID" value="NZ_JBEWYP010000001.1"/>
</dbReference>
<keyword evidence="1" id="KW-0812">Transmembrane</keyword>
<evidence type="ECO:0000256" key="1">
    <source>
        <dbReference type="SAM" id="Phobius"/>
    </source>
</evidence>
<protein>
    <submittedName>
        <fullName evidence="3">Polymer-forming cytoskeletal protein</fullName>
    </submittedName>
</protein>
<organism evidence="3 4">
    <name type="scientific">Sediminicola luteus</name>
    <dbReference type="NCBI Taxonomy" id="319238"/>
    <lineage>
        <taxon>Bacteria</taxon>
        <taxon>Pseudomonadati</taxon>
        <taxon>Bacteroidota</taxon>
        <taxon>Flavobacteriia</taxon>
        <taxon>Flavobacteriales</taxon>
        <taxon>Flavobacteriaceae</taxon>
        <taxon>Sediminicola</taxon>
    </lineage>
</organism>
<feature type="chain" id="PRO_5045139287" evidence="2">
    <location>
        <begin position="19"/>
        <end position="391"/>
    </location>
</feature>
<comment type="caution">
    <text evidence="3">The sequence shown here is derived from an EMBL/GenBank/DDBJ whole genome shotgun (WGS) entry which is preliminary data.</text>
</comment>
<evidence type="ECO:0000256" key="2">
    <source>
        <dbReference type="SAM" id="SignalP"/>
    </source>
</evidence>
<feature type="transmembrane region" description="Helical" evidence="1">
    <location>
        <begin position="304"/>
        <end position="325"/>
    </location>
</feature>
<accession>A0ABV2TSK9</accession>
<keyword evidence="1" id="KW-1133">Transmembrane helix</keyword>
<feature type="signal peptide" evidence="2">
    <location>
        <begin position="1"/>
        <end position="18"/>
    </location>
</feature>
<dbReference type="EMBL" id="JBEWYP010000001">
    <property type="protein sequence ID" value="MET7028253.1"/>
    <property type="molecule type" value="Genomic_DNA"/>
</dbReference>
<evidence type="ECO:0000313" key="4">
    <source>
        <dbReference type="Proteomes" id="UP001549773"/>
    </source>
</evidence>
<keyword evidence="4" id="KW-1185">Reference proteome</keyword>
<dbReference type="InterPro" id="IPR007607">
    <property type="entry name" value="BacA/B"/>
</dbReference>
<feature type="transmembrane region" description="Helical" evidence="1">
    <location>
        <begin position="337"/>
        <end position="355"/>
    </location>
</feature>
<name>A0ABV2TSK9_9FLAO</name>